<name>A0A0F3Q405_ANAPH</name>
<evidence type="ECO:0000313" key="2">
    <source>
        <dbReference type="Proteomes" id="UP000033722"/>
    </source>
</evidence>
<protein>
    <submittedName>
        <fullName evidence="1">Uncharacterized protein</fullName>
    </submittedName>
</protein>
<sequence length="52" mass="5908">MDFSILCVHRICTVYASLHMDMILSMKVLLSDIGKLLALMLYYEERGVSQVG</sequence>
<dbReference type="EMBL" id="LAOD01000016">
    <property type="protein sequence ID" value="KJV86179.1"/>
    <property type="molecule type" value="Genomic_DNA"/>
</dbReference>
<dbReference type="AlphaFoldDB" id="A0A0F3Q405"/>
<comment type="caution">
    <text evidence="1">The sequence shown here is derived from an EMBL/GenBank/DDBJ whole genome shotgun (WGS) entry which is preliminary data.</text>
</comment>
<reference evidence="1 2" key="1">
    <citation type="submission" date="2015-01" db="EMBL/GenBank/DDBJ databases">
        <title>Genome Sequencing of Rickettsiales.</title>
        <authorList>
            <person name="Daugherty S.C."/>
            <person name="Su Q."/>
            <person name="Abolude K."/>
            <person name="Beier-Sexton M."/>
            <person name="Carlyon J.A."/>
            <person name="Carter R."/>
            <person name="Day N.P."/>
            <person name="Dumler S.J."/>
            <person name="Dyachenko V."/>
            <person name="Godinez A."/>
            <person name="Kurtti T.J."/>
            <person name="Lichay M."/>
            <person name="Mullins K.E."/>
            <person name="Ott S."/>
            <person name="Pappas-Brown V."/>
            <person name="Paris D.H."/>
            <person name="Patel P."/>
            <person name="Richards A.L."/>
            <person name="Sadzewicz L."/>
            <person name="Sears K."/>
            <person name="Seidman D."/>
            <person name="Sengamalay N."/>
            <person name="Stenos J."/>
            <person name="Tallon L.J."/>
            <person name="Vincent G."/>
            <person name="Fraser C.M."/>
            <person name="Munderloh U."/>
            <person name="Dunning-Hotopp J.C."/>
        </authorList>
    </citation>
    <scope>NUCLEOTIDE SEQUENCE [LARGE SCALE GENOMIC DNA]</scope>
    <source>
        <strain evidence="1 2">CRT53-1</strain>
    </source>
</reference>
<dbReference type="PATRIC" id="fig|1359157.3.peg.415"/>
<accession>A0A0F3Q405</accession>
<gene>
    <name evidence="1" type="ORF">APHCRT_0720</name>
</gene>
<evidence type="ECO:0000313" key="1">
    <source>
        <dbReference type="EMBL" id="KJV86179.1"/>
    </source>
</evidence>
<organism evidence="1 2">
    <name type="scientific">Anaplasma phagocytophilum str. CRT53-1</name>
    <dbReference type="NCBI Taxonomy" id="1359157"/>
    <lineage>
        <taxon>Bacteria</taxon>
        <taxon>Pseudomonadati</taxon>
        <taxon>Pseudomonadota</taxon>
        <taxon>Alphaproteobacteria</taxon>
        <taxon>Rickettsiales</taxon>
        <taxon>Anaplasmataceae</taxon>
        <taxon>Anaplasma</taxon>
        <taxon>phagocytophilum group</taxon>
    </lineage>
</organism>
<proteinExistence type="predicted"/>
<dbReference type="Proteomes" id="UP000033722">
    <property type="component" value="Unassembled WGS sequence"/>
</dbReference>